<dbReference type="Proteomes" id="UP001631969">
    <property type="component" value="Unassembled WGS sequence"/>
</dbReference>
<proteinExistence type="predicted"/>
<organism evidence="1 2">
    <name type="scientific">Paenibacillus mesotrionivorans</name>
    <dbReference type="NCBI Taxonomy" id="3160968"/>
    <lineage>
        <taxon>Bacteria</taxon>
        <taxon>Bacillati</taxon>
        <taxon>Bacillota</taxon>
        <taxon>Bacilli</taxon>
        <taxon>Bacillales</taxon>
        <taxon>Paenibacillaceae</taxon>
        <taxon>Paenibacillus</taxon>
    </lineage>
</organism>
<accession>A0ACC7NZ71</accession>
<keyword evidence="1" id="KW-0012">Acyltransferase</keyword>
<dbReference type="EC" id="2.3.-.-" evidence="1"/>
<sequence>MAMILASSERIRLRVSRPHDLDYVLQAENHPDNRDFINQWTKEQHRNAQEDTDTVHLIVEADLESCGYAIIAGLENPARSIELKRLVITEKGQGLGRDVLRLVKRCAFNRWSAHRMWLDVRSNNPRALHLYESEGFQVEGTLRDSILVDGEYVSVTILSILESEYKDV</sequence>
<keyword evidence="1" id="KW-0808">Transferase</keyword>
<name>A0ACC7NZ71_9BACL</name>
<reference evidence="1" key="1">
    <citation type="submission" date="2024-12" db="EMBL/GenBank/DDBJ databases">
        <authorList>
            <person name="Wu N."/>
        </authorList>
    </citation>
    <scope>NUCLEOTIDE SEQUENCE</scope>
    <source>
        <strain evidence="1">P15</strain>
    </source>
</reference>
<evidence type="ECO:0000313" key="1">
    <source>
        <dbReference type="EMBL" id="MFM9330048.1"/>
    </source>
</evidence>
<gene>
    <name evidence="1" type="ORF">ACI1P1_17255</name>
</gene>
<protein>
    <submittedName>
        <fullName evidence="1">GNAT family N-acetyltransferase</fullName>
        <ecNumber evidence="1">2.3.-.-</ecNumber>
    </submittedName>
</protein>
<evidence type="ECO:0000313" key="2">
    <source>
        <dbReference type="Proteomes" id="UP001631969"/>
    </source>
</evidence>
<dbReference type="EMBL" id="JBJURJ010000011">
    <property type="protein sequence ID" value="MFM9330048.1"/>
    <property type="molecule type" value="Genomic_DNA"/>
</dbReference>
<comment type="caution">
    <text evidence="1">The sequence shown here is derived from an EMBL/GenBank/DDBJ whole genome shotgun (WGS) entry which is preliminary data.</text>
</comment>
<keyword evidence="2" id="KW-1185">Reference proteome</keyword>